<keyword evidence="2 7" id="KW-0820">tRNA-binding</keyword>
<organism evidence="10 11">
    <name type="scientific">Candidatus Caccalectryoclostridium excrementigallinarum</name>
    <dbReference type="NCBI Taxonomy" id="2840710"/>
    <lineage>
        <taxon>Bacteria</taxon>
        <taxon>Bacillati</taxon>
        <taxon>Bacillota</taxon>
        <taxon>Clostridia</taxon>
        <taxon>Christensenellales</taxon>
        <taxon>Christensenellaceae</taxon>
        <taxon>Christensenellaceae incertae sedis</taxon>
        <taxon>Candidatus Caccalectryoclostridium</taxon>
    </lineage>
</organism>
<dbReference type="Proteomes" id="UP000824145">
    <property type="component" value="Unassembled WGS sequence"/>
</dbReference>
<dbReference type="AlphaFoldDB" id="A0A9D1MLD8"/>
<keyword evidence="3 7" id="KW-0378">Hydrolase</keyword>
<reference evidence="10" key="1">
    <citation type="submission" date="2020-10" db="EMBL/GenBank/DDBJ databases">
        <authorList>
            <person name="Gilroy R."/>
        </authorList>
    </citation>
    <scope>NUCLEOTIDE SEQUENCE</scope>
    <source>
        <strain evidence="10">9366</strain>
    </source>
</reference>
<dbReference type="GO" id="GO:0006515">
    <property type="term" value="P:protein quality control for misfolded or incompletely synthesized proteins"/>
    <property type="evidence" value="ECO:0007669"/>
    <property type="project" value="UniProtKB-UniRule"/>
</dbReference>
<dbReference type="GO" id="GO:0072344">
    <property type="term" value="P:rescue of stalled ribosome"/>
    <property type="evidence" value="ECO:0007669"/>
    <property type="project" value="UniProtKB-UniRule"/>
</dbReference>
<dbReference type="GO" id="GO:0005737">
    <property type="term" value="C:cytoplasm"/>
    <property type="evidence" value="ECO:0007669"/>
    <property type="project" value="UniProtKB-SubCell"/>
</dbReference>
<feature type="binding site" evidence="7">
    <location>
        <position position="65"/>
    </location>
    <ligand>
        <name>tRNA</name>
        <dbReference type="ChEBI" id="CHEBI:17843"/>
    </ligand>
</feature>
<dbReference type="GO" id="GO:0000049">
    <property type="term" value="F:tRNA binding"/>
    <property type="evidence" value="ECO:0007669"/>
    <property type="project" value="UniProtKB-UniRule"/>
</dbReference>
<dbReference type="Pfam" id="PF01195">
    <property type="entry name" value="Pept_tRNA_hydro"/>
    <property type="match status" value="1"/>
</dbReference>
<comment type="function">
    <text evidence="7">Hydrolyzes ribosome-free peptidyl-tRNAs (with 1 or more amino acids incorporated), which drop off the ribosome during protein synthesis, or as a result of ribosome stalling.</text>
</comment>
<dbReference type="Gene3D" id="3.40.50.1470">
    <property type="entry name" value="Peptidyl-tRNA hydrolase"/>
    <property type="match status" value="1"/>
</dbReference>
<dbReference type="NCBIfam" id="TIGR00447">
    <property type="entry name" value="pth"/>
    <property type="match status" value="1"/>
</dbReference>
<keyword evidence="4 7" id="KW-0694">RNA-binding</keyword>
<dbReference type="PANTHER" id="PTHR17224">
    <property type="entry name" value="PEPTIDYL-TRNA HYDROLASE"/>
    <property type="match status" value="1"/>
</dbReference>
<dbReference type="EMBL" id="DVNJ01000005">
    <property type="protein sequence ID" value="HIU62417.1"/>
    <property type="molecule type" value="Genomic_DNA"/>
</dbReference>
<feature type="binding site" evidence="7">
    <location>
        <position position="63"/>
    </location>
    <ligand>
        <name>tRNA</name>
        <dbReference type="ChEBI" id="CHEBI:17843"/>
    </ligand>
</feature>
<evidence type="ECO:0000256" key="9">
    <source>
        <dbReference type="RuleBase" id="RU004320"/>
    </source>
</evidence>
<reference evidence="10" key="2">
    <citation type="journal article" date="2021" name="PeerJ">
        <title>Extensive microbial diversity within the chicken gut microbiome revealed by metagenomics and culture.</title>
        <authorList>
            <person name="Gilroy R."/>
            <person name="Ravi A."/>
            <person name="Getino M."/>
            <person name="Pursley I."/>
            <person name="Horton D.L."/>
            <person name="Alikhan N.F."/>
            <person name="Baker D."/>
            <person name="Gharbi K."/>
            <person name="Hall N."/>
            <person name="Watson M."/>
            <person name="Adriaenssens E.M."/>
            <person name="Foster-Nyarko E."/>
            <person name="Jarju S."/>
            <person name="Secka A."/>
            <person name="Antonio M."/>
            <person name="Oren A."/>
            <person name="Chaudhuri R.R."/>
            <person name="La Ragione R."/>
            <person name="Hildebrand F."/>
            <person name="Pallen M.J."/>
        </authorList>
    </citation>
    <scope>NUCLEOTIDE SEQUENCE</scope>
    <source>
        <strain evidence="10">9366</strain>
    </source>
</reference>
<comment type="subunit">
    <text evidence="7">Monomer.</text>
</comment>
<name>A0A9D1MLD8_9FIRM</name>
<dbReference type="CDD" id="cd00462">
    <property type="entry name" value="PTH"/>
    <property type="match status" value="1"/>
</dbReference>
<feature type="binding site" evidence="7">
    <location>
        <position position="13"/>
    </location>
    <ligand>
        <name>tRNA</name>
        <dbReference type="ChEBI" id="CHEBI:17843"/>
    </ligand>
</feature>
<comment type="caution">
    <text evidence="10">The sequence shown here is derived from an EMBL/GenBank/DDBJ whole genome shotgun (WGS) entry which is preliminary data.</text>
</comment>
<evidence type="ECO:0000256" key="5">
    <source>
        <dbReference type="ARBA" id="ARBA00038063"/>
    </source>
</evidence>
<evidence type="ECO:0000256" key="3">
    <source>
        <dbReference type="ARBA" id="ARBA00022801"/>
    </source>
</evidence>
<protein>
    <recommendedName>
        <fullName evidence="6 7">Peptidyl-tRNA hydrolase</fullName>
        <shortName evidence="7">Pth</shortName>
        <ecNumber evidence="1 7">3.1.1.29</ecNumber>
    </recommendedName>
</protein>
<feature type="site" description="Stabilizes the basic form of H active site to accept a proton" evidence="7">
    <location>
        <position position="90"/>
    </location>
</feature>
<sequence>MLIVGLGNPGERYARTRHNMGFMAVDRLLALLGKKAEKEVCSALVCETYVRSKKTVIAKPLTYMNLSGESVMALMARYSFKPSEILIVYDDIDLPCGALRYRPSGSAGTHNGMRNIIAVTGRTDIPRLRIGVGVDKSMPLADYVLSDMGADEPKLLPAIEKAAEFILEKLNAE</sequence>
<comment type="subcellular location">
    <subcellularLocation>
        <location evidence="7">Cytoplasm</location>
    </subcellularLocation>
</comment>
<gene>
    <name evidence="7" type="primary">pth</name>
    <name evidence="10" type="ORF">IAB07_01430</name>
</gene>
<evidence type="ECO:0000256" key="6">
    <source>
        <dbReference type="ARBA" id="ARBA00050038"/>
    </source>
</evidence>
<dbReference type="PANTHER" id="PTHR17224:SF1">
    <property type="entry name" value="PEPTIDYL-TRNA HYDROLASE"/>
    <property type="match status" value="1"/>
</dbReference>
<feature type="site" description="Discriminates between blocked and unblocked aminoacyl-tRNA" evidence="7">
    <location>
        <position position="8"/>
    </location>
</feature>
<dbReference type="PROSITE" id="PS01196">
    <property type="entry name" value="PEPT_TRNA_HYDROL_2"/>
    <property type="match status" value="1"/>
</dbReference>
<evidence type="ECO:0000256" key="1">
    <source>
        <dbReference type="ARBA" id="ARBA00013260"/>
    </source>
</evidence>
<dbReference type="InterPro" id="IPR001328">
    <property type="entry name" value="Pept_tRNA_hydro"/>
</dbReference>
<dbReference type="PROSITE" id="PS01195">
    <property type="entry name" value="PEPT_TRNA_HYDROL_1"/>
    <property type="match status" value="1"/>
</dbReference>
<keyword evidence="7" id="KW-0963">Cytoplasm</keyword>
<comment type="function">
    <text evidence="7">Catalyzes the release of premature peptidyl moieties from peptidyl-tRNA molecules trapped in stalled 50S ribosomal subunits, and thus maintains levels of free tRNAs and 50S ribosomes.</text>
</comment>
<dbReference type="EC" id="3.1.1.29" evidence="1 7"/>
<accession>A0A9D1MLD8</accession>
<evidence type="ECO:0000313" key="10">
    <source>
        <dbReference type="EMBL" id="HIU62417.1"/>
    </source>
</evidence>
<comment type="catalytic activity">
    <reaction evidence="7 8">
        <text>an N-acyl-L-alpha-aminoacyl-tRNA + H2O = an N-acyl-L-amino acid + a tRNA + H(+)</text>
        <dbReference type="Rhea" id="RHEA:54448"/>
        <dbReference type="Rhea" id="RHEA-COMP:10123"/>
        <dbReference type="Rhea" id="RHEA-COMP:13883"/>
        <dbReference type="ChEBI" id="CHEBI:15377"/>
        <dbReference type="ChEBI" id="CHEBI:15378"/>
        <dbReference type="ChEBI" id="CHEBI:59874"/>
        <dbReference type="ChEBI" id="CHEBI:78442"/>
        <dbReference type="ChEBI" id="CHEBI:138191"/>
        <dbReference type="EC" id="3.1.1.29"/>
    </reaction>
</comment>
<comment type="similarity">
    <text evidence="5 7 9">Belongs to the PTH family.</text>
</comment>
<dbReference type="InterPro" id="IPR018171">
    <property type="entry name" value="Pept_tRNA_hydro_CS"/>
</dbReference>
<dbReference type="InterPro" id="IPR036416">
    <property type="entry name" value="Pept_tRNA_hydro_sf"/>
</dbReference>
<dbReference type="GO" id="GO:0004045">
    <property type="term" value="F:peptidyl-tRNA hydrolase activity"/>
    <property type="evidence" value="ECO:0007669"/>
    <property type="project" value="UniProtKB-UniRule"/>
</dbReference>
<evidence type="ECO:0000256" key="7">
    <source>
        <dbReference type="HAMAP-Rule" id="MF_00083"/>
    </source>
</evidence>
<feature type="active site" description="Proton acceptor" evidence="7">
    <location>
        <position position="18"/>
    </location>
</feature>
<proteinExistence type="inferred from homology"/>
<dbReference type="HAMAP" id="MF_00083">
    <property type="entry name" value="Pept_tRNA_hydro_bact"/>
    <property type="match status" value="1"/>
</dbReference>
<feature type="binding site" evidence="7">
    <location>
        <position position="111"/>
    </location>
    <ligand>
        <name>tRNA</name>
        <dbReference type="ChEBI" id="CHEBI:17843"/>
    </ligand>
</feature>
<evidence type="ECO:0000256" key="2">
    <source>
        <dbReference type="ARBA" id="ARBA00022555"/>
    </source>
</evidence>
<evidence type="ECO:0000256" key="8">
    <source>
        <dbReference type="RuleBase" id="RU000673"/>
    </source>
</evidence>
<evidence type="ECO:0000256" key="4">
    <source>
        <dbReference type="ARBA" id="ARBA00022884"/>
    </source>
</evidence>
<dbReference type="SUPFAM" id="SSF53178">
    <property type="entry name" value="Peptidyl-tRNA hydrolase-like"/>
    <property type="match status" value="1"/>
</dbReference>
<evidence type="ECO:0000313" key="11">
    <source>
        <dbReference type="Proteomes" id="UP000824145"/>
    </source>
</evidence>